<evidence type="ECO:0000313" key="2">
    <source>
        <dbReference type="EMBL" id="QAY67567.1"/>
    </source>
</evidence>
<dbReference type="InterPro" id="IPR010620">
    <property type="entry name" value="SBBP_repeat"/>
</dbReference>
<dbReference type="OrthoDB" id="9796428at2"/>
<dbReference type="Pfam" id="PF25778">
    <property type="entry name" value="DUF7948"/>
    <property type="match status" value="1"/>
</dbReference>
<dbReference type="AlphaFoldDB" id="A0A4P6F369"/>
<dbReference type="InterPro" id="IPR052918">
    <property type="entry name" value="Motility_Chemotaxis_Reg"/>
</dbReference>
<dbReference type="PANTHER" id="PTHR35580:SF1">
    <property type="entry name" value="PHYTASE-LIKE DOMAIN-CONTAINING PROTEIN"/>
    <property type="match status" value="1"/>
</dbReference>
<dbReference type="Pfam" id="PF06739">
    <property type="entry name" value="SBBP"/>
    <property type="match status" value="1"/>
</dbReference>
<dbReference type="KEGG" id="pprt:ET464_15430"/>
<dbReference type="Proteomes" id="UP000293568">
    <property type="component" value="Chromosome"/>
</dbReference>
<sequence length="361" mass="40233">MEMIGNPIQVSLSSIRSPYFRGTFPPHSSNHGMNPPLQTLHMIFTMNKVICSASAHKHIFVYVYLEPKMQVTGGICLPANQTKDPSPFKSYWSTPLTFVQNAGQVREAVHYLSNKPGCQIGFSSDEVLLLFTRRKPDLQEGLALSLHFRGANKDVRLEAQHPAAEKVNYFIGNDPAKWHAGLPTYQEIAYRELWPGIDLVFYGDNGVLKYDVIVKPGANPGNIRFVYQGADRLSLNGEGDLHIHTLHGVLAEKKPVSYQWINGRKVPVDTRFLLHGEQEGCEYGFEIGDGYQQEHELIIDPTLLVYSTYLGGNDTDIGYGIAVDNQDNAYVTGQTLSIDFPVTPGFSSPLKMDLPVLLLPK</sequence>
<dbReference type="EMBL" id="CP035492">
    <property type="protein sequence ID" value="QAY67567.1"/>
    <property type="molecule type" value="Genomic_DNA"/>
</dbReference>
<proteinExistence type="predicted"/>
<organism evidence="2 3">
    <name type="scientific">Paenibacillus protaetiae</name>
    <dbReference type="NCBI Taxonomy" id="2509456"/>
    <lineage>
        <taxon>Bacteria</taxon>
        <taxon>Bacillati</taxon>
        <taxon>Bacillota</taxon>
        <taxon>Bacilli</taxon>
        <taxon>Bacillales</taxon>
        <taxon>Paenibacillaceae</taxon>
        <taxon>Paenibacillus</taxon>
    </lineage>
</organism>
<protein>
    <recommendedName>
        <fullName evidence="1">DUF7948 domain-containing protein</fullName>
    </recommendedName>
</protein>
<evidence type="ECO:0000259" key="1">
    <source>
        <dbReference type="Pfam" id="PF25778"/>
    </source>
</evidence>
<feature type="domain" description="DUF7948" evidence="1">
    <location>
        <begin position="98"/>
        <end position="302"/>
    </location>
</feature>
<name>A0A4P6F369_9BACL</name>
<keyword evidence="3" id="KW-1185">Reference proteome</keyword>
<gene>
    <name evidence="2" type="ORF">ET464_15430</name>
</gene>
<dbReference type="InterPro" id="IPR057708">
    <property type="entry name" value="DUF7948"/>
</dbReference>
<reference evidence="2 3" key="1">
    <citation type="submission" date="2019-01" db="EMBL/GenBank/DDBJ databases">
        <title>Genome sequencing of strain FW100M-2.</title>
        <authorList>
            <person name="Heo J."/>
            <person name="Kim S.-J."/>
            <person name="Kim J.-S."/>
            <person name="Hong S.-B."/>
            <person name="Kwon S.-W."/>
        </authorList>
    </citation>
    <scope>NUCLEOTIDE SEQUENCE [LARGE SCALE GENOMIC DNA]</scope>
    <source>
        <strain evidence="2 3">FW100M-2</strain>
    </source>
</reference>
<accession>A0A4P6F369</accession>
<evidence type="ECO:0000313" key="3">
    <source>
        <dbReference type="Proteomes" id="UP000293568"/>
    </source>
</evidence>
<dbReference type="PANTHER" id="PTHR35580">
    <property type="entry name" value="CELL SURFACE GLYCOPROTEIN (S-LAYER PROTEIN)-LIKE PROTEIN"/>
    <property type="match status" value="1"/>
</dbReference>